<evidence type="ECO:0000313" key="1">
    <source>
        <dbReference type="EMBL" id="JAH39174.1"/>
    </source>
</evidence>
<protein>
    <submittedName>
        <fullName evidence="1">Uncharacterized protein</fullName>
    </submittedName>
</protein>
<name>A0A0E9SCQ5_ANGAN</name>
<proteinExistence type="predicted"/>
<sequence length="19" mass="2287">MQMTITLGYFEIEAHIFEL</sequence>
<organism evidence="1">
    <name type="scientific">Anguilla anguilla</name>
    <name type="common">European freshwater eel</name>
    <name type="synonym">Muraena anguilla</name>
    <dbReference type="NCBI Taxonomy" id="7936"/>
    <lineage>
        <taxon>Eukaryota</taxon>
        <taxon>Metazoa</taxon>
        <taxon>Chordata</taxon>
        <taxon>Craniata</taxon>
        <taxon>Vertebrata</taxon>
        <taxon>Euteleostomi</taxon>
        <taxon>Actinopterygii</taxon>
        <taxon>Neopterygii</taxon>
        <taxon>Teleostei</taxon>
        <taxon>Anguilliformes</taxon>
        <taxon>Anguillidae</taxon>
        <taxon>Anguilla</taxon>
    </lineage>
</organism>
<reference evidence="1" key="2">
    <citation type="journal article" date="2015" name="Fish Shellfish Immunol.">
        <title>Early steps in the European eel (Anguilla anguilla)-Vibrio vulnificus interaction in the gills: Role of the RtxA13 toxin.</title>
        <authorList>
            <person name="Callol A."/>
            <person name="Pajuelo D."/>
            <person name="Ebbesson L."/>
            <person name="Teles M."/>
            <person name="MacKenzie S."/>
            <person name="Amaro C."/>
        </authorList>
    </citation>
    <scope>NUCLEOTIDE SEQUENCE</scope>
</reference>
<dbReference type="AlphaFoldDB" id="A0A0E9SCQ5"/>
<dbReference type="EMBL" id="GBXM01069403">
    <property type="protein sequence ID" value="JAH39174.1"/>
    <property type="molecule type" value="Transcribed_RNA"/>
</dbReference>
<accession>A0A0E9SCQ5</accession>
<reference evidence="1" key="1">
    <citation type="submission" date="2014-11" db="EMBL/GenBank/DDBJ databases">
        <authorList>
            <person name="Amaro Gonzalez C."/>
        </authorList>
    </citation>
    <scope>NUCLEOTIDE SEQUENCE</scope>
</reference>